<evidence type="ECO:0000256" key="3">
    <source>
        <dbReference type="ARBA" id="ARBA00022679"/>
    </source>
</evidence>
<organism evidence="5 6">
    <name type="scientific">Saccoglossus kowalevskii</name>
    <name type="common">Acorn worm</name>
    <dbReference type="NCBI Taxonomy" id="10224"/>
    <lineage>
        <taxon>Eukaryota</taxon>
        <taxon>Metazoa</taxon>
        <taxon>Hemichordata</taxon>
        <taxon>Enteropneusta</taxon>
        <taxon>Harrimaniidae</taxon>
        <taxon>Saccoglossus</taxon>
    </lineage>
</organism>
<keyword evidence="5" id="KW-1185">Reference proteome</keyword>
<evidence type="ECO:0000256" key="4">
    <source>
        <dbReference type="ARBA" id="ARBA00022691"/>
    </source>
</evidence>
<name>A0ABM0GL65_SACKO</name>
<dbReference type="Pfam" id="PF01234">
    <property type="entry name" value="NNMT_PNMT_TEMT"/>
    <property type="match status" value="1"/>
</dbReference>
<protein>
    <submittedName>
        <fullName evidence="6">Indolethylamine N-methyltransferase-like</fullName>
    </submittedName>
</protein>
<dbReference type="Proteomes" id="UP000694865">
    <property type="component" value="Unplaced"/>
</dbReference>
<dbReference type="Gene3D" id="3.40.50.150">
    <property type="entry name" value="Vaccinia Virus protein VP39"/>
    <property type="match status" value="1"/>
</dbReference>
<evidence type="ECO:0000256" key="2">
    <source>
        <dbReference type="ARBA" id="ARBA00022603"/>
    </source>
</evidence>
<evidence type="ECO:0000256" key="1">
    <source>
        <dbReference type="ARBA" id="ARBA00007996"/>
    </source>
</evidence>
<gene>
    <name evidence="6" type="primary">LOC100367711</name>
</gene>
<keyword evidence="4" id="KW-0949">S-adenosyl-L-methionine</keyword>
<keyword evidence="2" id="KW-0489">Methyltransferase</keyword>
<reference evidence="6" key="1">
    <citation type="submission" date="2025-08" db="UniProtKB">
        <authorList>
            <consortium name="RefSeq"/>
        </authorList>
    </citation>
    <scope>IDENTIFICATION</scope>
    <source>
        <tissue evidence="6">Testes</tissue>
    </source>
</reference>
<dbReference type="PROSITE" id="PS51681">
    <property type="entry name" value="SAM_MT_NNMT_PNMT_TEMT"/>
    <property type="match status" value="1"/>
</dbReference>
<proteinExistence type="inferred from homology"/>
<dbReference type="InterPro" id="IPR000940">
    <property type="entry name" value="NNMT_TEMT_trans"/>
</dbReference>
<dbReference type="RefSeq" id="XP_002732342.1">
    <property type="nucleotide sequence ID" value="XM_002732296.2"/>
</dbReference>
<comment type="similarity">
    <text evidence="1">Belongs to the class I-like SAM-binding methyltransferase superfamily. NNMT/PNMT/TEMT family.</text>
</comment>
<dbReference type="GeneID" id="100367711"/>
<sequence>MDPLLTGTDYNTQFNAKLYLEECYTTPEGNPEEEGVLPFMLDGLHQVFTEGGVSGDRLIDIGSGPCIYQFISACTKFNEIVTSDYVEENRIAIKQWLGNEVGAFDWQPIIQHVCEMEKRGDTTIARTNRIREVVKDVVRCDVLESNPLEPLTYPQFDCLLTCLCLEAACQTKDQYMNALRNITGLLKSGGTIVQICEPINYYSVGEKRFAGLMVDKEFVQSALKKVGFTDLKCHQRQRSAVNVKDISYEFTMIITAKKK</sequence>
<keyword evidence="3" id="KW-0808">Transferase</keyword>
<dbReference type="InterPro" id="IPR029063">
    <property type="entry name" value="SAM-dependent_MTases_sf"/>
</dbReference>
<dbReference type="PIRSF" id="PIRSF000384">
    <property type="entry name" value="PNMTase"/>
    <property type="match status" value="1"/>
</dbReference>
<dbReference type="PANTHER" id="PTHR10867:SF17">
    <property type="entry name" value="NICOTINAMIDE N-METHYLTRANSFERASE"/>
    <property type="match status" value="1"/>
</dbReference>
<accession>A0ABM0GL65</accession>
<evidence type="ECO:0000313" key="6">
    <source>
        <dbReference type="RefSeq" id="XP_002732342.1"/>
    </source>
</evidence>
<evidence type="ECO:0000313" key="5">
    <source>
        <dbReference type="Proteomes" id="UP000694865"/>
    </source>
</evidence>
<dbReference type="PANTHER" id="PTHR10867">
    <property type="entry name" value="NNMT/PNMT/TEMT FAMILY MEMBER"/>
    <property type="match status" value="1"/>
</dbReference>
<dbReference type="SUPFAM" id="SSF53335">
    <property type="entry name" value="S-adenosyl-L-methionine-dependent methyltransferases"/>
    <property type="match status" value="1"/>
</dbReference>